<dbReference type="Proteomes" id="UP000305673">
    <property type="component" value="Plasmid pPR12A203"/>
</dbReference>
<dbReference type="SUPFAM" id="SSF56281">
    <property type="entry name" value="Metallo-hydrolase/oxidoreductase"/>
    <property type="match status" value="1"/>
</dbReference>
<protein>
    <recommendedName>
        <fullName evidence="4">MBL fold metallo-hydrolase</fullName>
    </recommendedName>
</protein>
<accession>A0ABX6PR05</accession>
<keyword evidence="3" id="KW-1185">Reference proteome</keyword>
<keyword evidence="2" id="KW-0614">Plasmid</keyword>
<proteinExistence type="predicted"/>
<dbReference type="Gene3D" id="3.60.15.10">
    <property type="entry name" value="Ribonuclease Z/Hydroxyacylglutathione hydrolase-like"/>
    <property type="match status" value="1"/>
</dbReference>
<name>A0ABX6PR05_9HYPH</name>
<evidence type="ECO:0000256" key="1">
    <source>
        <dbReference type="SAM" id="MobiDB-lite"/>
    </source>
</evidence>
<dbReference type="InterPro" id="IPR036866">
    <property type="entry name" value="RibonucZ/Hydroxyglut_hydro"/>
</dbReference>
<dbReference type="RefSeq" id="WP_138333748.1">
    <property type="nucleotide sequence ID" value="NZ_CP054024.1"/>
</dbReference>
<dbReference type="EMBL" id="CP054024">
    <property type="protein sequence ID" value="QKK21034.1"/>
    <property type="molecule type" value="Genomic_DNA"/>
</dbReference>
<geneLocation type="plasmid" evidence="2 3">
    <name>pPR12A203</name>
</geneLocation>
<organism evidence="2 3">
    <name type="scientific">Rhizobium indicum</name>
    <dbReference type="NCBI Taxonomy" id="2583231"/>
    <lineage>
        <taxon>Bacteria</taxon>
        <taxon>Pseudomonadati</taxon>
        <taxon>Pseudomonadota</taxon>
        <taxon>Alphaproteobacteria</taxon>
        <taxon>Hyphomicrobiales</taxon>
        <taxon>Rhizobiaceae</taxon>
        <taxon>Rhizobium/Agrobacterium group</taxon>
        <taxon>Rhizobium</taxon>
    </lineage>
</organism>
<evidence type="ECO:0000313" key="2">
    <source>
        <dbReference type="EMBL" id="QKK21034.1"/>
    </source>
</evidence>
<reference evidence="2 3" key="1">
    <citation type="submission" date="2020-05" db="EMBL/GenBank/DDBJ databases">
        <title>Genome sequences of pea root nodulating Rhizobium spp.</title>
        <authorList>
            <person name="Rahi P."/>
        </authorList>
    </citation>
    <scope>NUCLEOTIDE SEQUENCE [LARGE SCALE GENOMIC DNA]</scope>
    <source>
        <strain evidence="3">JKLM 12A2</strain>
        <plasmid evidence="2 3">pPR12A203</plasmid>
    </source>
</reference>
<evidence type="ECO:0000313" key="3">
    <source>
        <dbReference type="Proteomes" id="UP000305673"/>
    </source>
</evidence>
<feature type="region of interest" description="Disordered" evidence="1">
    <location>
        <begin position="152"/>
        <end position="190"/>
    </location>
</feature>
<gene>
    <name evidence="2" type="ORF">FFM53_031880</name>
</gene>
<sequence>MQHAKITRTQHPVGHGGFHSGLISTVEGSPDGVRSANERLVTSFSYVYDCGSERSDAFNSEMSLYRAACDGKTDVLFVSHLHADHINGIDRLQAMAPAKTVIVPYLDVVERLLFVLSDFERGTVSRSSLDYFESPVAWWVGRGAERVIFLQPGGPDDIPPPRGAEPDGPIDGPSAGRRIRLDDAPSKGSSANRLATYLRAPHGPIAEKLTPADPTARETQIGAYVAASGSYLQLEWQSFTGDAWRRGDWVLLPYVHPVDDPARNRFLRDIKKVLGFRGNDEAKLAKSLLEHIRSMESAKRLVEIYTRHFAGGHNAISMSLYSGPLSQRAVASSSHTEPSRQWLSSLEGPPYGRFFWSHDGIGWLGTGDAALRHDKWRQPWRTFFEGFDDRIAVMTLPHHGSANNFHPEILGFRALRFALATTVEARNRVSRLRETLGAVEQAGIHTRVIDDGRLSRFTVTCERSMA</sequence>
<evidence type="ECO:0008006" key="4">
    <source>
        <dbReference type="Google" id="ProtNLM"/>
    </source>
</evidence>